<dbReference type="PANTHER" id="PTHR12606:SF155">
    <property type="entry name" value="OS04G0316900 PROTEIN"/>
    <property type="match status" value="1"/>
</dbReference>
<evidence type="ECO:0000313" key="7">
    <source>
        <dbReference type="Proteomes" id="UP000000763"/>
    </source>
</evidence>
<sequence>MTRLDPLERGLRELSIMYSRAENGGRMQIRRPFEVSSVTGGRIGFQHLEDLILISSCSSMMRAMIVTVVGMVTSPTLIKTKDNKVMVHIEEVKVYRRSMKVLTELEYLNDNVMDAYIQCLRNKEKGIRGDGNAFLEQAIKTCLLNVEGAHVESNNPRDKQWIRDMAREYLPFDMIFLPINIKETHWYLAVLNTKRHEMQILDSLAKPISEY</sequence>
<reference evidence="7" key="2">
    <citation type="journal article" date="2008" name="Nucleic Acids Res.">
        <title>The rice annotation project database (RAP-DB): 2008 update.</title>
        <authorList>
            <consortium name="The rice annotation project (RAP)"/>
        </authorList>
    </citation>
    <scope>GENOME REANNOTATION</scope>
    <source>
        <strain evidence="7">cv. Nipponbare</strain>
    </source>
</reference>
<dbReference type="InterPro" id="IPR003653">
    <property type="entry name" value="Peptidase_C48_C"/>
</dbReference>
<evidence type="ECO:0000313" key="6">
    <source>
        <dbReference type="EMBL" id="BAD62295.1"/>
    </source>
</evidence>
<dbReference type="AlphaFoldDB" id="Q5Z4N7"/>
<evidence type="ECO:0000256" key="3">
    <source>
        <dbReference type="ARBA" id="ARBA00022801"/>
    </source>
</evidence>
<evidence type="ECO:0000259" key="5">
    <source>
        <dbReference type="PROSITE" id="PS50600"/>
    </source>
</evidence>
<keyword evidence="3" id="KW-0378">Hydrolase</keyword>
<name>Q5Z4N7_ORYSJ</name>
<dbReference type="EMBL" id="AP006054">
    <property type="protein sequence ID" value="BAD62295.1"/>
    <property type="molecule type" value="Genomic_DNA"/>
</dbReference>
<evidence type="ECO:0000256" key="2">
    <source>
        <dbReference type="ARBA" id="ARBA00022670"/>
    </source>
</evidence>
<organism evidence="6 7">
    <name type="scientific">Oryza sativa subsp. japonica</name>
    <name type="common">Rice</name>
    <dbReference type="NCBI Taxonomy" id="39947"/>
    <lineage>
        <taxon>Eukaryota</taxon>
        <taxon>Viridiplantae</taxon>
        <taxon>Streptophyta</taxon>
        <taxon>Embryophyta</taxon>
        <taxon>Tracheophyta</taxon>
        <taxon>Spermatophyta</taxon>
        <taxon>Magnoliopsida</taxon>
        <taxon>Liliopsida</taxon>
        <taxon>Poales</taxon>
        <taxon>Poaceae</taxon>
        <taxon>BOP clade</taxon>
        <taxon>Oryzoideae</taxon>
        <taxon>Oryzeae</taxon>
        <taxon>Oryzinae</taxon>
        <taxon>Oryza</taxon>
        <taxon>Oryza sativa</taxon>
    </lineage>
</organism>
<keyword evidence="4" id="KW-0788">Thiol protease</keyword>
<keyword evidence="2" id="KW-0645">Protease</keyword>
<evidence type="ECO:0000256" key="1">
    <source>
        <dbReference type="ARBA" id="ARBA00005234"/>
    </source>
</evidence>
<feature type="domain" description="Ubiquitin-like protease family profile" evidence="5">
    <location>
        <begin position="92"/>
        <end position="211"/>
    </location>
</feature>
<dbReference type="PANTHER" id="PTHR12606">
    <property type="entry name" value="SENTRIN/SUMO-SPECIFIC PROTEASE"/>
    <property type="match status" value="1"/>
</dbReference>
<accession>Q5Z4N7</accession>
<protein>
    <submittedName>
        <fullName evidence="6">Epstein-Barr virus EBNA-1-like protein</fullName>
    </submittedName>
</protein>
<reference evidence="7" key="1">
    <citation type="journal article" date="2005" name="Nature">
        <title>The map-based sequence of the rice genome.</title>
        <authorList>
            <consortium name="International rice genome sequencing project (IRGSP)"/>
            <person name="Matsumoto T."/>
            <person name="Wu J."/>
            <person name="Kanamori H."/>
            <person name="Katayose Y."/>
            <person name="Fujisawa M."/>
            <person name="Namiki N."/>
            <person name="Mizuno H."/>
            <person name="Yamamoto K."/>
            <person name="Antonio B.A."/>
            <person name="Baba T."/>
            <person name="Sakata K."/>
            <person name="Nagamura Y."/>
            <person name="Aoki H."/>
            <person name="Arikawa K."/>
            <person name="Arita K."/>
            <person name="Bito T."/>
            <person name="Chiden Y."/>
            <person name="Fujitsuka N."/>
            <person name="Fukunaka R."/>
            <person name="Hamada M."/>
            <person name="Harada C."/>
            <person name="Hayashi A."/>
            <person name="Hijishita S."/>
            <person name="Honda M."/>
            <person name="Hosokawa S."/>
            <person name="Ichikawa Y."/>
            <person name="Idonuma A."/>
            <person name="Iijima M."/>
            <person name="Ikeda M."/>
            <person name="Ikeno M."/>
            <person name="Ito K."/>
            <person name="Ito S."/>
            <person name="Ito T."/>
            <person name="Ito Y."/>
            <person name="Ito Y."/>
            <person name="Iwabuchi A."/>
            <person name="Kamiya K."/>
            <person name="Karasawa W."/>
            <person name="Kurita K."/>
            <person name="Katagiri S."/>
            <person name="Kikuta A."/>
            <person name="Kobayashi H."/>
            <person name="Kobayashi N."/>
            <person name="Machita K."/>
            <person name="Maehara T."/>
            <person name="Masukawa M."/>
            <person name="Mizubayashi T."/>
            <person name="Mukai Y."/>
            <person name="Nagasaki H."/>
            <person name="Nagata Y."/>
            <person name="Naito S."/>
            <person name="Nakashima M."/>
            <person name="Nakama Y."/>
            <person name="Nakamichi Y."/>
            <person name="Nakamura M."/>
            <person name="Meguro A."/>
            <person name="Negishi M."/>
            <person name="Ohta I."/>
            <person name="Ohta T."/>
            <person name="Okamoto M."/>
            <person name="Ono N."/>
            <person name="Saji S."/>
            <person name="Sakaguchi M."/>
            <person name="Sakai K."/>
            <person name="Shibata M."/>
            <person name="Shimokawa T."/>
            <person name="Song J."/>
            <person name="Takazaki Y."/>
            <person name="Terasawa K."/>
            <person name="Tsugane M."/>
            <person name="Tsuji K."/>
            <person name="Ueda S."/>
            <person name="Waki K."/>
            <person name="Yamagata H."/>
            <person name="Yamamoto M."/>
            <person name="Yamamoto S."/>
            <person name="Yamane H."/>
            <person name="Yoshiki S."/>
            <person name="Yoshihara R."/>
            <person name="Yukawa K."/>
            <person name="Zhong H."/>
            <person name="Yano M."/>
            <person name="Yuan Q."/>
            <person name="Ouyang S."/>
            <person name="Liu J."/>
            <person name="Jones K.M."/>
            <person name="Gansberger K."/>
            <person name="Moffat K."/>
            <person name="Hill J."/>
            <person name="Bera J."/>
            <person name="Fadrosh D."/>
            <person name="Jin S."/>
            <person name="Johri S."/>
            <person name="Kim M."/>
            <person name="Overton L."/>
            <person name="Reardon M."/>
            <person name="Tsitrin T."/>
            <person name="Vuong H."/>
            <person name="Weaver B."/>
            <person name="Ciecko A."/>
            <person name="Tallon L."/>
            <person name="Jackson J."/>
            <person name="Pai G."/>
            <person name="Aken S.V."/>
            <person name="Utterback T."/>
            <person name="Reidmuller S."/>
            <person name="Feldblyum T."/>
            <person name="Hsiao J."/>
            <person name="Zismann V."/>
            <person name="Iobst S."/>
            <person name="de Vazeille A.R."/>
            <person name="Buell C.R."/>
            <person name="Ying K."/>
            <person name="Li Y."/>
            <person name="Lu T."/>
            <person name="Huang Y."/>
            <person name="Zhao Q."/>
            <person name="Feng Q."/>
            <person name="Zhang L."/>
            <person name="Zhu J."/>
            <person name="Weng Q."/>
            <person name="Mu J."/>
            <person name="Lu Y."/>
            <person name="Fan D."/>
            <person name="Liu Y."/>
            <person name="Guan J."/>
            <person name="Zhang Y."/>
            <person name="Yu S."/>
            <person name="Liu X."/>
            <person name="Zhang Y."/>
            <person name="Hong G."/>
            <person name="Han B."/>
            <person name="Choisne N."/>
            <person name="Demange N."/>
            <person name="Orjeda G."/>
            <person name="Samain S."/>
            <person name="Cattolico L."/>
            <person name="Pelletier E."/>
            <person name="Couloux A."/>
            <person name="Segurens B."/>
            <person name="Wincker P."/>
            <person name="D'Hont A."/>
            <person name="Scarpelli C."/>
            <person name="Weissenbach J."/>
            <person name="Salanoubat M."/>
            <person name="Quetier F."/>
            <person name="Yu Y."/>
            <person name="Kim H.R."/>
            <person name="Rambo T."/>
            <person name="Currie J."/>
            <person name="Collura K."/>
            <person name="Luo M."/>
            <person name="Yang T."/>
            <person name="Ammiraju J.S.S."/>
            <person name="Engler F."/>
            <person name="Soderlund C."/>
            <person name="Wing R.A."/>
            <person name="Palmer L.E."/>
            <person name="de la Bastide M."/>
            <person name="Spiegel L."/>
            <person name="Nascimento L."/>
            <person name="Zutavern T."/>
            <person name="O'Shaughnessy A."/>
            <person name="Dike S."/>
            <person name="Dedhia N."/>
            <person name="Preston R."/>
            <person name="Balija V."/>
            <person name="McCombie W.R."/>
            <person name="Chow T."/>
            <person name="Chen H."/>
            <person name="Chung M."/>
            <person name="Chen C."/>
            <person name="Shaw J."/>
            <person name="Wu H."/>
            <person name="Hsiao K."/>
            <person name="Chao Y."/>
            <person name="Chu M."/>
            <person name="Cheng C."/>
            <person name="Hour A."/>
            <person name="Lee P."/>
            <person name="Lin S."/>
            <person name="Lin Y."/>
            <person name="Liou J."/>
            <person name="Liu S."/>
            <person name="Hsing Y."/>
            <person name="Raghuvanshi S."/>
            <person name="Mohanty A."/>
            <person name="Bharti A.K."/>
            <person name="Gaur A."/>
            <person name="Gupta V."/>
            <person name="Kumar D."/>
            <person name="Ravi V."/>
            <person name="Vij S."/>
            <person name="Kapur A."/>
            <person name="Khurana P."/>
            <person name="Khurana P."/>
            <person name="Khurana J.P."/>
            <person name="Tyagi A.K."/>
            <person name="Gaikwad K."/>
            <person name="Singh A."/>
            <person name="Dalal V."/>
            <person name="Srivastava S."/>
            <person name="Dixit A."/>
            <person name="Pal A.K."/>
            <person name="Ghazi I.A."/>
            <person name="Yadav M."/>
            <person name="Pandit A."/>
            <person name="Bhargava A."/>
            <person name="Sureshbabu K."/>
            <person name="Batra K."/>
            <person name="Sharma T.R."/>
            <person name="Mohapatra T."/>
            <person name="Singh N.K."/>
            <person name="Messing J."/>
            <person name="Nelson A.B."/>
            <person name="Fuks G."/>
            <person name="Kavchok S."/>
            <person name="Keizer G."/>
            <person name="Linton E."/>
            <person name="Llaca V."/>
            <person name="Song R."/>
            <person name="Tanyolac B."/>
            <person name="Young S."/>
            <person name="Ho-Il K."/>
            <person name="Hahn J.H."/>
            <person name="Sangsakoo G."/>
            <person name="Vanavichit A."/>
            <person name="de Mattos Luiz.A.T."/>
            <person name="Zimmer P.D."/>
            <person name="Malone G."/>
            <person name="Dellagostin O."/>
            <person name="de Oliveira A.C."/>
            <person name="Bevan M."/>
            <person name="Bancroft I."/>
            <person name="Minx P."/>
            <person name="Cordum H."/>
            <person name="Wilson R."/>
            <person name="Cheng Z."/>
            <person name="Jin W."/>
            <person name="Jiang J."/>
            <person name="Leong S.A."/>
            <person name="Iwama H."/>
            <person name="Gojobori T."/>
            <person name="Itoh T."/>
            <person name="Niimura Y."/>
            <person name="Fujii Y."/>
            <person name="Habara T."/>
            <person name="Sakai H."/>
            <person name="Sato Y."/>
            <person name="Wilson G."/>
            <person name="Kumar K."/>
            <person name="McCouch S."/>
            <person name="Juretic N."/>
            <person name="Hoen D."/>
            <person name="Wright S."/>
            <person name="Bruskiewich R."/>
            <person name="Bureau T."/>
            <person name="Miyao A."/>
            <person name="Hirochika H."/>
            <person name="Nishikawa T."/>
            <person name="Kadowaki K."/>
            <person name="Sugiura M."/>
            <person name="Burr B."/>
            <person name="Sasaki T."/>
        </authorList>
    </citation>
    <scope>NUCLEOTIDE SEQUENCE [LARGE SCALE GENOMIC DNA]</scope>
    <source>
        <strain evidence="7">cv. Nipponbare</strain>
    </source>
</reference>
<dbReference type="GO" id="GO:0006508">
    <property type="term" value="P:proteolysis"/>
    <property type="evidence" value="ECO:0007669"/>
    <property type="project" value="UniProtKB-KW"/>
</dbReference>
<comment type="similarity">
    <text evidence="1">Belongs to the peptidase C48 family.</text>
</comment>
<dbReference type="GO" id="GO:0008234">
    <property type="term" value="F:cysteine-type peptidase activity"/>
    <property type="evidence" value="ECO:0007669"/>
    <property type="project" value="UniProtKB-KW"/>
</dbReference>
<dbReference type="Gene3D" id="3.40.395.10">
    <property type="entry name" value="Adenoviral Proteinase, Chain A"/>
    <property type="match status" value="1"/>
</dbReference>
<proteinExistence type="inferred from homology"/>
<evidence type="ECO:0000256" key="4">
    <source>
        <dbReference type="ARBA" id="ARBA00022807"/>
    </source>
</evidence>
<dbReference type="Proteomes" id="UP000000763">
    <property type="component" value="Chromosome 6"/>
</dbReference>
<gene>
    <name evidence="6" type="primary">P0417E03.11</name>
</gene>
<dbReference type="InterPro" id="IPR038765">
    <property type="entry name" value="Papain-like_cys_pep_sf"/>
</dbReference>
<dbReference type="Pfam" id="PF02902">
    <property type="entry name" value="Peptidase_C48"/>
    <property type="match status" value="1"/>
</dbReference>
<dbReference type="PROSITE" id="PS50600">
    <property type="entry name" value="ULP_PROTEASE"/>
    <property type="match status" value="1"/>
</dbReference>
<dbReference type="SUPFAM" id="SSF54001">
    <property type="entry name" value="Cysteine proteinases"/>
    <property type="match status" value="1"/>
</dbReference>